<gene>
    <name evidence="1" type="ORF">J2I46_00375</name>
</gene>
<dbReference type="PROSITE" id="PS51257">
    <property type="entry name" value="PROKAR_LIPOPROTEIN"/>
    <property type="match status" value="1"/>
</dbReference>
<dbReference type="RefSeq" id="WP_207326945.1">
    <property type="nucleotide sequence ID" value="NZ_JAFMYW010000001.1"/>
</dbReference>
<dbReference type="Proteomes" id="UP000664628">
    <property type="component" value="Unassembled WGS sequence"/>
</dbReference>
<evidence type="ECO:0008006" key="3">
    <source>
        <dbReference type="Google" id="ProtNLM"/>
    </source>
</evidence>
<organism evidence="1 2">
    <name type="scientific">Fibrella forsythiae</name>
    <dbReference type="NCBI Taxonomy" id="2817061"/>
    <lineage>
        <taxon>Bacteria</taxon>
        <taxon>Pseudomonadati</taxon>
        <taxon>Bacteroidota</taxon>
        <taxon>Cytophagia</taxon>
        <taxon>Cytophagales</taxon>
        <taxon>Spirosomataceae</taxon>
        <taxon>Fibrella</taxon>
    </lineage>
</organism>
<name>A0ABS3JAK0_9BACT</name>
<protein>
    <recommendedName>
        <fullName evidence="3">Lipocalin-like domain-containing protein</fullName>
    </recommendedName>
</protein>
<accession>A0ABS3JAK0</accession>
<proteinExistence type="predicted"/>
<comment type="caution">
    <text evidence="1">The sequence shown here is derived from an EMBL/GenBank/DDBJ whole genome shotgun (WGS) entry which is preliminary data.</text>
</comment>
<evidence type="ECO:0000313" key="2">
    <source>
        <dbReference type="Proteomes" id="UP000664628"/>
    </source>
</evidence>
<sequence length="145" mass="15389">MHLSTRLLATSLFLLMLAGCKKEETPAVDFGPLIKGEYAISSAHFTNQFNTLDPYTTGTITIESYTPGVVNITAGAATATPQVVKITGNYTMKQSTDGSIQLQSKEDPSYTGVIEGANIALIGKHTIPSGTTSGTYTVRLSGKRK</sequence>
<evidence type="ECO:0000313" key="1">
    <source>
        <dbReference type="EMBL" id="MBO0947018.1"/>
    </source>
</evidence>
<keyword evidence="2" id="KW-1185">Reference proteome</keyword>
<reference evidence="1 2" key="1">
    <citation type="submission" date="2021-03" db="EMBL/GenBank/DDBJ databases">
        <title>Fibrella sp. HMF5405 genome sequencing and assembly.</title>
        <authorList>
            <person name="Kang H."/>
            <person name="Kim H."/>
            <person name="Bae S."/>
            <person name="Joh K."/>
        </authorList>
    </citation>
    <scope>NUCLEOTIDE SEQUENCE [LARGE SCALE GENOMIC DNA]</scope>
    <source>
        <strain evidence="1 2">HMF5405</strain>
    </source>
</reference>
<dbReference type="EMBL" id="JAFMYW010000001">
    <property type="protein sequence ID" value="MBO0947018.1"/>
    <property type="molecule type" value="Genomic_DNA"/>
</dbReference>